<dbReference type="Proteomes" id="UP000183047">
    <property type="component" value="Unassembled WGS sequence"/>
</dbReference>
<evidence type="ECO:0000313" key="1">
    <source>
        <dbReference type="EMBL" id="SCY38265.1"/>
    </source>
</evidence>
<protein>
    <recommendedName>
        <fullName evidence="3">NUDIX domain-containing protein</fullName>
    </recommendedName>
</protein>
<dbReference type="SUPFAM" id="SSF55811">
    <property type="entry name" value="Nudix"/>
    <property type="match status" value="1"/>
</dbReference>
<dbReference type="Gene3D" id="3.90.79.10">
    <property type="entry name" value="Nucleoside Triphosphate Pyrophosphohydrolase"/>
    <property type="match status" value="1"/>
</dbReference>
<gene>
    <name evidence="1" type="ORF">SAMN02910451_02379</name>
</gene>
<dbReference type="InterPro" id="IPR015797">
    <property type="entry name" value="NUDIX_hydrolase-like_dom_sf"/>
</dbReference>
<name>A0A1G5FG70_9FIRM</name>
<sequence length="79" mass="9036">MEIWDAYDENFNKVDGVTLIRDEEIPDGYYHLVSEIILRHTDGTYLMMQRDFRKHLGGKWELTAGGSALQGEDSLACVT</sequence>
<evidence type="ECO:0008006" key="3">
    <source>
        <dbReference type="Google" id="ProtNLM"/>
    </source>
</evidence>
<evidence type="ECO:0000313" key="2">
    <source>
        <dbReference type="Proteomes" id="UP000183047"/>
    </source>
</evidence>
<accession>A0A1G5FG70</accession>
<dbReference type="EMBL" id="FMUR01000015">
    <property type="protein sequence ID" value="SCY38265.1"/>
    <property type="molecule type" value="Genomic_DNA"/>
</dbReference>
<keyword evidence="2" id="KW-1185">Reference proteome</keyword>
<reference evidence="2" key="1">
    <citation type="submission" date="2016-10" db="EMBL/GenBank/DDBJ databases">
        <authorList>
            <person name="Varghese N."/>
            <person name="Submissions S."/>
        </authorList>
    </citation>
    <scope>NUCLEOTIDE SEQUENCE [LARGE SCALE GENOMIC DNA]</scope>
    <source>
        <strain evidence="2">XBD2006</strain>
    </source>
</reference>
<dbReference type="RefSeq" id="WP_176756645.1">
    <property type="nucleotide sequence ID" value="NZ_FMUR01000015.1"/>
</dbReference>
<organism evidence="1 2">
    <name type="scientific">Butyrivibrio hungatei</name>
    <dbReference type="NCBI Taxonomy" id="185008"/>
    <lineage>
        <taxon>Bacteria</taxon>
        <taxon>Bacillati</taxon>
        <taxon>Bacillota</taxon>
        <taxon>Clostridia</taxon>
        <taxon>Lachnospirales</taxon>
        <taxon>Lachnospiraceae</taxon>
        <taxon>Butyrivibrio</taxon>
    </lineage>
</organism>
<proteinExistence type="predicted"/>
<dbReference type="AlphaFoldDB" id="A0A1G5FG70"/>